<dbReference type="GO" id="GO:0005634">
    <property type="term" value="C:nucleus"/>
    <property type="evidence" value="ECO:0007669"/>
    <property type="project" value="UniProtKB-SubCell"/>
</dbReference>
<evidence type="ECO:0000313" key="7">
    <source>
        <dbReference type="Proteomes" id="UP001383192"/>
    </source>
</evidence>
<dbReference type="SUPFAM" id="SSF48452">
    <property type="entry name" value="TPR-like"/>
    <property type="match status" value="1"/>
</dbReference>
<keyword evidence="2 3" id="KW-0539">Nucleus</keyword>
<dbReference type="InterPro" id="IPR011990">
    <property type="entry name" value="TPR-like_helical_dom_sf"/>
</dbReference>
<dbReference type="AlphaFoldDB" id="A0AAW0C403"/>
<proteinExistence type="predicted"/>
<dbReference type="EMBL" id="JAYKXP010000068">
    <property type="protein sequence ID" value="KAK7032116.1"/>
    <property type="molecule type" value="Genomic_DNA"/>
</dbReference>
<gene>
    <name evidence="6" type="primary">RNA14_3</name>
    <name evidence="5" type="synonym">RNA14_5</name>
    <name evidence="6" type="ORF">VNI00_012715</name>
    <name evidence="5" type="ORF">VNI00_013486</name>
</gene>
<keyword evidence="3" id="KW-0963">Cytoplasm</keyword>
<dbReference type="EMBL" id="JAYKXP010000061">
    <property type="protein sequence ID" value="KAK7033494.1"/>
    <property type="molecule type" value="Genomic_DNA"/>
</dbReference>
<evidence type="ECO:0000256" key="2">
    <source>
        <dbReference type="ARBA" id="ARBA00023242"/>
    </source>
</evidence>
<dbReference type="PANTHER" id="PTHR19980:SF0">
    <property type="entry name" value="CLEAVAGE STIMULATION FACTOR SUBUNIT 3"/>
    <property type="match status" value="1"/>
</dbReference>
<dbReference type="InterPro" id="IPR003107">
    <property type="entry name" value="HAT"/>
</dbReference>
<evidence type="ECO:0000256" key="3">
    <source>
        <dbReference type="RuleBase" id="RU369035"/>
    </source>
</evidence>
<protein>
    <recommendedName>
        <fullName evidence="3">mRNA 3'-end-processing protein RNA14</fullName>
    </recommendedName>
</protein>
<dbReference type="Proteomes" id="UP001383192">
    <property type="component" value="Unassembled WGS sequence"/>
</dbReference>
<dbReference type="PANTHER" id="PTHR19980">
    <property type="entry name" value="RNA CLEAVAGE STIMULATION FACTOR"/>
    <property type="match status" value="1"/>
</dbReference>
<dbReference type="Pfam" id="PF05843">
    <property type="entry name" value="Suf"/>
    <property type="match status" value="1"/>
</dbReference>
<name>A0AAW0C403_9AGAR</name>
<comment type="caution">
    <text evidence="6">The sequence shown here is derived from an EMBL/GenBank/DDBJ whole genome shotgun (WGS) entry which is preliminary data.</text>
</comment>
<dbReference type="InterPro" id="IPR045243">
    <property type="entry name" value="Rna14-like"/>
</dbReference>
<feature type="domain" description="Suppressor of forked" evidence="4">
    <location>
        <begin position="23"/>
        <end position="540"/>
    </location>
</feature>
<comment type="subcellular location">
    <subcellularLocation>
        <location evidence="3">Nucleus</location>
    </subcellularLocation>
    <subcellularLocation>
        <location evidence="3">Cytoplasm</location>
    </subcellularLocation>
    <text evidence="3">Nucleus and/or cytoplasm.</text>
</comment>
<keyword evidence="1" id="KW-0677">Repeat</keyword>
<evidence type="ECO:0000313" key="6">
    <source>
        <dbReference type="EMBL" id="KAK7033494.1"/>
    </source>
</evidence>
<keyword evidence="7" id="KW-1185">Reference proteome</keyword>
<dbReference type="SMART" id="SM00386">
    <property type="entry name" value="HAT"/>
    <property type="match status" value="5"/>
</dbReference>
<dbReference type="GO" id="GO:0003729">
    <property type="term" value="F:mRNA binding"/>
    <property type="evidence" value="ECO:0007669"/>
    <property type="project" value="TreeGrafter"/>
</dbReference>
<dbReference type="GO" id="GO:0005737">
    <property type="term" value="C:cytoplasm"/>
    <property type="evidence" value="ECO:0007669"/>
    <property type="project" value="UniProtKB-SubCell"/>
</dbReference>
<dbReference type="InterPro" id="IPR008847">
    <property type="entry name" value="Suf"/>
</dbReference>
<comment type="function">
    <text evidence="3">Component of the cleavage factor IA (CFIA) complex, which is involved in the endonucleolytic cleavage during polyadenylation-dependent pre-mRNA 3'-end formation.</text>
</comment>
<evidence type="ECO:0000256" key="1">
    <source>
        <dbReference type="ARBA" id="ARBA00022737"/>
    </source>
</evidence>
<evidence type="ECO:0000313" key="5">
    <source>
        <dbReference type="EMBL" id="KAK7032116.1"/>
    </source>
</evidence>
<reference evidence="6 7" key="1">
    <citation type="submission" date="2024-01" db="EMBL/GenBank/DDBJ databases">
        <title>A draft genome for a cacao thread blight-causing isolate of Paramarasmius palmivorus.</title>
        <authorList>
            <person name="Baruah I.K."/>
            <person name="Bukari Y."/>
            <person name="Amoako-Attah I."/>
            <person name="Meinhardt L.W."/>
            <person name="Bailey B.A."/>
            <person name="Cohen S.P."/>
        </authorList>
    </citation>
    <scope>NUCLEOTIDE SEQUENCE [LARGE SCALE GENOMIC DNA]</scope>
    <source>
        <strain evidence="6 7">GH-12</strain>
    </source>
</reference>
<dbReference type="GO" id="GO:0180010">
    <property type="term" value="P:co-transcriptional mRNA 3'-end processing, cleavage and polyadenylation pathway"/>
    <property type="evidence" value="ECO:0007669"/>
    <property type="project" value="UniProtKB-UniRule"/>
</dbReference>
<sequence>MLFNHVNLPSPTLQGSLDTLEEVEQALQHAKSDPRDERWESLLLYAQDDKGINTAKSLEIYEAAIECFPNTVRFFATPSPGNITMHSQPAIQLAYAKAVSNNSHQTPGEIEDLFKSYLKTPSVALCTLYLSYLRERRLSTSLSDVYKYVLDLVGHEAESSPLWTEYLAVLEEKQDYTTLREILHQVVKIPLKDLPVFWELLEAYENKHHKSTAEHTIAGLLPSYIRALRVYDDYQCHIHLLYPLSASATQRSSCRSDTLLLPASPVSSFSGGQLVRRWEAYLRWEESDPLSLRQGNMTAYTKRLRSAYVKATVRVRFCPELWYTAYRWWLSIGDADEAFVCLKMGIKANNDSLLLNIALALALEARNDEDQTKTLYQQLLENLRTAFRSNLQHFAADDIAKDLGVVYTMYMRFELRKSGLIAAWSVFRQAMNDTPAAPWLVFEEAAKLAFGNGNNKEFALSAFEAGMVHYSQEIDYVTCYLDWLISIDDRTRAQTLFESVIDTFSREDARQLWDRWSRYMYRAGDLESIQAAEQRMAKDYGLADLRRSLALFSGANLTFTRNVTRKDVAAQKAIPEQRQQ</sequence>
<evidence type="ECO:0000259" key="4">
    <source>
        <dbReference type="Pfam" id="PF05843"/>
    </source>
</evidence>
<dbReference type="Gene3D" id="1.25.40.1040">
    <property type="match status" value="1"/>
</dbReference>
<accession>A0AAW0C403</accession>
<keyword evidence="3" id="KW-0507">mRNA processing</keyword>
<organism evidence="6 7">
    <name type="scientific">Paramarasmius palmivorus</name>
    <dbReference type="NCBI Taxonomy" id="297713"/>
    <lineage>
        <taxon>Eukaryota</taxon>
        <taxon>Fungi</taxon>
        <taxon>Dikarya</taxon>
        <taxon>Basidiomycota</taxon>
        <taxon>Agaricomycotina</taxon>
        <taxon>Agaricomycetes</taxon>
        <taxon>Agaricomycetidae</taxon>
        <taxon>Agaricales</taxon>
        <taxon>Marasmiineae</taxon>
        <taxon>Marasmiaceae</taxon>
        <taxon>Paramarasmius</taxon>
    </lineage>
</organism>